<evidence type="ECO:0000256" key="13">
    <source>
        <dbReference type="SAM" id="SignalP"/>
    </source>
</evidence>
<evidence type="ECO:0000256" key="8">
    <source>
        <dbReference type="ARBA" id="ARBA00023077"/>
    </source>
</evidence>
<comment type="caution">
    <text evidence="16">The sequence shown here is derived from an EMBL/GenBank/DDBJ whole genome shotgun (WGS) entry which is preliminary data.</text>
</comment>
<evidence type="ECO:0000256" key="1">
    <source>
        <dbReference type="ARBA" id="ARBA00004571"/>
    </source>
</evidence>
<evidence type="ECO:0000256" key="5">
    <source>
        <dbReference type="ARBA" id="ARBA00022692"/>
    </source>
</evidence>
<keyword evidence="2 11" id="KW-0813">Transport</keyword>
<keyword evidence="6" id="KW-0408">Iron</keyword>
<keyword evidence="5 11" id="KW-0812">Transmembrane</keyword>
<comment type="subcellular location">
    <subcellularLocation>
        <location evidence="1 11">Cell outer membrane</location>
        <topology evidence="1 11">Multi-pass membrane protein</topology>
    </subcellularLocation>
</comment>
<keyword evidence="16" id="KW-0675">Receptor</keyword>
<feature type="domain" description="TonB-dependent receptor-like beta-barrel" evidence="14">
    <location>
        <begin position="270"/>
        <end position="694"/>
    </location>
</feature>
<keyword evidence="13" id="KW-0732">Signal</keyword>
<evidence type="ECO:0000256" key="6">
    <source>
        <dbReference type="ARBA" id="ARBA00023004"/>
    </source>
</evidence>
<dbReference type="SUPFAM" id="SSF56935">
    <property type="entry name" value="Porins"/>
    <property type="match status" value="1"/>
</dbReference>
<accession>A0ABP3S6A5</accession>
<dbReference type="InterPro" id="IPR012910">
    <property type="entry name" value="Plug_dom"/>
</dbReference>
<dbReference type="InterPro" id="IPR036942">
    <property type="entry name" value="Beta-barrel_TonB_sf"/>
</dbReference>
<evidence type="ECO:0000256" key="9">
    <source>
        <dbReference type="ARBA" id="ARBA00023136"/>
    </source>
</evidence>
<evidence type="ECO:0000259" key="15">
    <source>
        <dbReference type="Pfam" id="PF07715"/>
    </source>
</evidence>
<dbReference type="PANTHER" id="PTHR32552">
    <property type="entry name" value="FERRICHROME IRON RECEPTOR-RELATED"/>
    <property type="match status" value="1"/>
</dbReference>
<name>A0ABP3S6A5_9CAUL</name>
<keyword evidence="3 11" id="KW-1134">Transmembrane beta strand</keyword>
<evidence type="ECO:0000313" key="17">
    <source>
        <dbReference type="Proteomes" id="UP001501352"/>
    </source>
</evidence>
<dbReference type="RefSeq" id="WP_343794368.1">
    <property type="nucleotide sequence ID" value="NZ_BAAAGA010000006.1"/>
</dbReference>
<dbReference type="Proteomes" id="UP001501352">
    <property type="component" value="Unassembled WGS sequence"/>
</dbReference>
<dbReference type="InterPro" id="IPR039426">
    <property type="entry name" value="TonB-dep_rcpt-like"/>
</dbReference>
<gene>
    <name evidence="16" type="ORF">GCM10009422_25550</name>
</gene>
<keyword evidence="17" id="KW-1185">Reference proteome</keyword>
<evidence type="ECO:0000256" key="12">
    <source>
        <dbReference type="RuleBase" id="RU003357"/>
    </source>
</evidence>
<dbReference type="Pfam" id="PF07715">
    <property type="entry name" value="Plug"/>
    <property type="match status" value="1"/>
</dbReference>
<dbReference type="Gene3D" id="2.40.170.20">
    <property type="entry name" value="TonB-dependent receptor, beta-barrel domain"/>
    <property type="match status" value="1"/>
</dbReference>
<keyword evidence="10 11" id="KW-0998">Cell outer membrane</keyword>
<dbReference type="PANTHER" id="PTHR32552:SF81">
    <property type="entry name" value="TONB-DEPENDENT OUTER MEMBRANE RECEPTOR"/>
    <property type="match status" value="1"/>
</dbReference>
<comment type="similarity">
    <text evidence="11 12">Belongs to the TonB-dependent receptor family.</text>
</comment>
<dbReference type="InterPro" id="IPR000531">
    <property type="entry name" value="Beta-barrel_TonB"/>
</dbReference>
<feature type="signal peptide" evidence="13">
    <location>
        <begin position="1"/>
        <end position="22"/>
    </location>
</feature>
<keyword evidence="7" id="KW-0406">Ion transport</keyword>
<evidence type="ECO:0000256" key="4">
    <source>
        <dbReference type="ARBA" id="ARBA00022496"/>
    </source>
</evidence>
<evidence type="ECO:0000259" key="14">
    <source>
        <dbReference type="Pfam" id="PF00593"/>
    </source>
</evidence>
<keyword evidence="4" id="KW-0410">Iron transport</keyword>
<dbReference type="Pfam" id="PF00593">
    <property type="entry name" value="TonB_dep_Rec_b-barrel"/>
    <property type="match status" value="1"/>
</dbReference>
<proteinExistence type="inferred from homology"/>
<reference evidence="17" key="1">
    <citation type="journal article" date="2019" name="Int. J. Syst. Evol. Microbiol.">
        <title>The Global Catalogue of Microorganisms (GCM) 10K type strain sequencing project: providing services to taxonomists for standard genome sequencing and annotation.</title>
        <authorList>
            <consortium name="The Broad Institute Genomics Platform"/>
            <consortium name="The Broad Institute Genome Sequencing Center for Infectious Disease"/>
            <person name="Wu L."/>
            <person name="Ma J."/>
        </authorList>
    </citation>
    <scope>NUCLEOTIDE SEQUENCE [LARGE SCALE GENOMIC DNA]</scope>
    <source>
        <strain evidence="17">JCM 12928</strain>
    </source>
</reference>
<evidence type="ECO:0000256" key="11">
    <source>
        <dbReference type="PROSITE-ProRule" id="PRU01360"/>
    </source>
</evidence>
<keyword evidence="8 12" id="KW-0798">TonB box</keyword>
<evidence type="ECO:0000256" key="7">
    <source>
        <dbReference type="ARBA" id="ARBA00023065"/>
    </source>
</evidence>
<evidence type="ECO:0000256" key="3">
    <source>
        <dbReference type="ARBA" id="ARBA00022452"/>
    </source>
</evidence>
<feature type="chain" id="PRO_5046413594" evidence="13">
    <location>
        <begin position="23"/>
        <end position="724"/>
    </location>
</feature>
<evidence type="ECO:0000256" key="2">
    <source>
        <dbReference type="ARBA" id="ARBA00022448"/>
    </source>
</evidence>
<dbReference type="EMBL" id="BAAAGA010000006">
    <property type="protein sequence ID" value="GAA0627463.1"/>
    <property type="molecule type" value="Genomic_DNA"/>
</dbReference>
<organism evidence="16 17">
    <name type="scientific">Brevundimonas kwangchunensis</name>
    <dbReference type="NCBI Taxonomy" id="322163"/>
    <lineage>
        <taxon>Bacteria</taxon>
        <taxon>Pseudomonadati</taxon>
        <taxon>Pseudomonadota</taxon>
        <taxon>Alphaproteobacteria</taxon>
        <taxon>Caulobacterales</taxon>
        <taxon>Caulobacteraceae</taxon>
        <taxon>Brevundimonas</taxon>
    </lineage>
</organism>
<feature type="domain" description="TonB-dependent receptor plug" evidence="15">
    <location>
        <begin position="51"/>
        <end position="157"/>
    </location>
</feature>
<evidence type="ECO:0000313" key="16">
    <source>
        <dbReference type="EMBL" id="GAA0627463.1"/>
    </source>
</evidence>
<dbReference type="PROSITE" id="PS52016">
    <property type="entry name" value="TONB_DEPENDENT_REC_3"/>
    <property type="match status" value="1"/>
</dbReference>
<protein>
    <submittedName>
        <fullName evidence="16">TonB-dependent receptor</fullName>
    </submittedName>
</protein>
<keyword evidence="9 11" id="KW-0472">Membrane</keyword>
<sequence>MGRNILLSTSAIALLWCGAAQAQDATPQPQQDEATSLGEVVITAERRTQNLQETPVAAAVLTGEQLASKGVSTVEQLQFSMPSVTVQNSGQGNSFNVRGIGKTENSSSIGVGVITYRDGVAVFPAYFQNEPFFDIASLELLRGPQGTFAGQNATGGAVFINQRNPDLDSVNGYITGQLGSYDHLRLQGAINVPLNDTLAVRLAFNNESRDSFYNVIQGGSTIATPGDVQNESYRASVLWQPTDALRVLWKTDYNHIDLGGYPTTPVTSTDSLFNIRTNGPARAVDETLRSVLNISYQFDNGLTFRSITGYQDGTTSVRADTDGTATLPFTSNIKADQRLWSQEFNLISPDTGRLSWVLGAYYQDDLITFPPGQFTTTQYLSPTLPILVALTLQGENPKTTAAAFGQVSYDLTDRFELQVGARYSRMTVENDAVSAIAALGLAIAQNDRVEEDKVTGKIALNYTLDDNNFLYGFVATGYKAGGLNGPNILGLPPGPFQGEEVTDFEAGWKATHFGGRLRTQIGGYYNIYENFQVIIGDPTVPTITTIANVLGETKIYGLEASAQGRFGALGFDAGISVSHSELGTFFAVDPRGTLSGGCNPATGPASANCINVGGNAQTYAPELTFNLGVEYDFNVGGGRLTPRVDYSHISDTWGTIFANTARGDHLEARDIVNAQLTYEPDNGDWRFQAYGTNVFDEHYIGAVKAGQRYAAPPRQYGVRVTRSF</sequence>
<evidence type="ECO:0000256" key="10">
    <source>
        <dbReference type="ARBA" id="ARBA00023237"/>
    </source>
</evidence>